<accession>A0A166ALL0</accession>
<dbReference type="EMBL" id="KV417658">
    <property type="protein sequence ID" value="KZP11738.1"/>
    <property type="molecule type" value="Genomic_DNA"/>
</dbReference>
<protein>
    <submittedName>
        <fullName evidence="1">Uncharacterized protein</fullName>
    </submittedName>
</protein>
<evidence type="ECO:0000313" key="1">
    <source>
        <dbReference type="EMBL" id="KZP11738.1"/>
    </source>
</evidence>
<organism evidence="1 2">
    <name type="scientific">Athelia psychrophila</name>
    <dbReference type="NCBI Taxonomy" id="1759441"/>
    <lineage>
        <taxon>Eukaryota</taxon>
        <taxon>Fungi</taxon>
        <taxon>Dikarya</taxon>
        <taxon>Basidiomycota</taxon>
        <taxon>Agaricomycotina</taxon>
        <taxon>Agaricomycetes</taxon>
        <taxon>Agaricomycetidae</taxon>
        <taxon>Atheliales</taxon>
        <taxon>Atheliaceae</taxon>
        <taxon>Athelia</taxon>
    </lineage>
</organism>
<keyword evidence="2" id="KW-1185">Reference proteome</keyword>
<dbReference type="AlphaFoldDB" id="A0A166ALL0"/>
<gene>
    <name evidence="1" type="ORF">FIBSPDRAFT_870989</name>
</gene>
<proteinExistence type="predicted"/>
<dbReference type="OrthoDB" id="2885069at2759"/>
<name>A0A166ALL0_9AGAM</name>
<reference evidence="1 2" key="1">
    <citation type="journal article" date="2016" name="Mol. Biol. Evol.">
        <title>Comparative Genomics of Early-Diverging Mushroom-Forming Fungi Provides Insights into the Origins of Lignocellulose Decay Capabilities.</title>
        <authorList>
            <person name="Nagy L.G."/>
            <person name="Riley R."/>
            <person name="Tritt A."/>
            <person name="Adam C."/>
            <person name="Daum C."/>
            <person name="Floudas D."/>
            <person name="Sun H."/>
            <person name="Yadav J.S."/>
            <person name="Pangilinan J."/>
            <person name="Larsson K.H."/>
            <person name="Matsuura K."/>
            <person name="Barry K."/>
            <person name="Labutti K."/>
            <person name="Kuo R."/>
            <person name="Ohm R.A."/>
            <person name="Bhattacharya S.S."/>
            <person name="Shirouzu T."/>
            <person name="Yoshinaga Y."/>
            <person name="Martin F.M."/>
            <person name="Grigoriev I.V."/>
            <person name="Hibbett D.S."/>
        </authorList>
    </citation>
    <scope>NUCLEOTIDE SEQUENCE [LARGE SCALE GENOMIC DNA]</scope>
    <source>
        <strain evidence="1 2">CBS 109695</strain>
    </source>
</reference>
<dbReference type="Proteomes" id="UP000076532">
    <property type="component" value="Unassembled WGS sequence"/>
</dbReference>
<evidence type="ECO:0000313" key="2">
    <source>
        <dbReference type="Proteomes" id="UP000076532"/>
    </source>
</evidence>
<sequence>MTLAGFPTATLPSGISFVTTAPAPIVTRLPTLIPGKITAFAPIQQSSPMTIGFAYSFPREP</sequence>